<evidence type="ECO:0000256" key="5">
    <source>
        <dbReference type="ARBA" id="ARBA00022519"/>
    </source>
</evidence>
<evidence type="ECO:0000256" key="6">
    <source>
        <dbReference type="ARBA" id="ARBA00022692"/>
    </source>
</evidence>
<dbReference type="KEGG" id="acom:CEW83_01435"/>
<proteinExistence type="inferred from homology"/>
<keyword evidence="8" id="KW-0472">Membrane</keyword>
<evidence type="ECO:0000256" key="9">
    <source>
        <dbReference type="RuleBase" id="RU368030"/>
    </source>
</evidence>
<gene>
    <name evidence="11" type="primary">gspI</name>
    <name evidence="11" type="ORF">CEW83_01435</name>
</gene>
<evidence type="ECO:0000256" key="2">
    <source>
        <dbReference type="ARBA" id="ARBA00008358"/>
    </source>
</evidence>
<dbReference type="InterPro" id="IPR012902">
    <property type="entry name" value="N_methyl_site"/>
</dbReference>
<accession>A0A2U8GKV6</accession>
<evidence type="ECO:0000256" key="3">
    <source>
        <dbReference type="ARBA" id="ARBA00022475"/>
    </source>
</evidence>
<comment type="function">
    <text evidence="9">Component of the type II secretion system required for the energy-dependent secretion of extracellular factors such as proteases and toxins from the periplasm.</text>
</comment>
<dbReference type="GO" id="GO:0015627">
    <property type="term" value="C:type II protein secretion system complex"/>
    <property type="evidence" value="ECO:0007669"/>
    <property type="project" value="UniProtKB-UniRule"/>
</dbReference>
<evidence type="ECO:0000256" key="7">
    <source>
        <dbReference type="ARBA" id="ARBA00022989"/>
    </source>
</evidence>
<protein>
    <recommendedName>
        <fullName evidence="9">Type II secretion system protein I</fullName>
        <shortName evidence="9">T2SS minor pseudopilin I</shortName>
    </recommendedName>
</protein>
<dbReference type="PANTHER" id="PTHR38779">
    <property type="entry name" value="TYPE II SECRETION SYSTEM PROTEIN I-RELATED"/>
    <property type="match status" value="1"/>
</dbReference>
<dbReference type="PROSITE" id="PS00409">
    <property type="entry name" value="PROKAR_NTER_METHYL"/>
    <property type="match status" value="1"/>
</dbReference>
<dbReference type="GO" id="GO:0005886">
    <property type="term" value="C:plasma membrane"/>
    <property type="evidence" value="ECO:0007669"/>
    <property type="project" value="UniProtKB-SubCell"/>
</dbReference>
<sequence>MTAATHRIARPARGFTLLETLVALAIVAIALVSALRAMGSTALASAELRDRTLADWVAHDRLAAYRASASFPATGVHHGRTRQGPLEFQWRERIASASNRSFRRIDVEVMDTESGHVLARATGYTTRVPQ</sequence>
<keyword evidence="3" id="KW-1003">Cell membrane</keyword>
<dbReference type="InterPro" id="IPR010052">
    <property type="entry name" value="T2SS_protein-GspI"/>
</dbReference>
<keyword evidence="4 9" id="KW-0488">Methylation</keyword>
<comment type="subcellular location">
    <subcellularLocation>
        <location evidence="1 9">Cell inner membrane</location>
        <topology evidence="1 9">Single-pass membrane protein</topology>
    </subcellularLocation>
</comment>
<comment type="subunit">
    <text evidence="9">Type II secretion is composed of four main components: the outer membrane complex, the inner membrane complex, the cytoplasmic secretion ATPase and the periplasm-spanning pseudopilus.</text>
</comment>
<dbReference type="Gene3D" id="3.30.1300.30">
    <property type="entry name" value="GSPII I/J protein-like"/>
    <property type="match status" value="1"/>
</dbReference>
<comment type="PTM">
    <text evidence="9">Cleaved by prepilin peptidase.</text>
</comment>
<keyword evidence="5 9" id="KW-0997">Cell inner membrane</keyword>
<evidence type="ECO:0000256" key="1">
    <source>
        <dbReference type="ARBA" id="ARBA00004377"/>
    </source>
</evidence>
<dbReference type="SUPFAM" id="SSF54523">
    <property type="entry name" value="Pili subunits"/>
    <property type="match status" value="1"/>
</dbReference>
<keyword evidence="6" id="KW-0812">Transmembrane</keyword>
<dbReference type="RefSeq" id="WP_108947756.1">
    <property type="nucleotide sequence ID" value="NZ_CP022187.1"/>
</dbReference>
<dbReference type="InterPro" id="IPR045584">
    <property type="entry name" value="Pilin-like"/>
</dbReference>
<dbReference type="PANTHER" id="PTHR38779:SF2">
    <property type="entry name" value="TYPE II SECRETION SYSTEM PROTEIN I-RELATED"/>
    <property type="match status" value="1"/>
</dbReference>
<dbReference type="AlphaFoldDB" id="A0A2U8GKV6"/>
<dbReference type="Pfam" id="PF07963">
    <property type="entry name" value="N_methyl"/>
    <property type="match status" value="1"/>
</dbReference>
<reference evidence="11 12" key="1">
    <citation type="submission" date="2017-06" db="EMBL/GenBank/DDBJ databases">
        <title>Azoarcus.</title>
        <authorList>
            <person name="Woo J.-H."/>
            <person name="Kim H.-S."/>
        </authorList>
    </citation>
    <scope>NUCLEOTIDE SEQUENCE [LARGE SCALE GENOMIC DNA]</scope>
    <source>
        <strain evidence="11 12">TSPY31</strain>
    </source>
</reference>
<name>A0A2U8GKV6_9RHOO</name>
<dbReference type="Proteomes" id="UP000244930">
    <property type="component" value="Chromosome"/>
</dbReference>
<evidence type="ECO:0000256" key="8">
    <source>
        <dbReference type="ARBA" id="ARBA00023136"/>
    </source>
</evidence>
<dbReference type="NCBIfam" id="TIGR02532">
    <property type="entry name" value="IV_pilin_GFxxxE"/>
    <property type="match status" value="1"/>
</dbReference>
<evidence type="ECO:0000313" key="11">
    <source>
        <dbReference type="EMBL" id="AWI74048.1"/>
    </source>
</evidence>
<evidence type="ECO:0000259" key="10">
    <source>
        <dbReference type="Pfam" id="PF02501"/>
    </source>
</evidence>
<evidence type="ECO:0000313" key="12">
    <source>
        <dbReference type="Proteomes" id="UP000244930"/>
    </source>
</evidence>
<organism evidence="11 12">
    <name type="scientific">Parazoarcus communis</name>
    <dbReference type="NCBI Taxonomy" id="41977"/>
    <lineage>
        <taxon>Bacteria</taxon>
        <taxon>Pseudomonadati</taxon>
        <taxon>Pseudomonadota</taxon>
        <taxon>Betaproteobacteria</taxon>
        <taxon>Rhodocyclales</taxon>
        <taxon>Zoogloeaceae</taxon>
        <taxon>Parazoarcus</taxon>
    </lineage>
</organism>
<comment type="similarity">
    <text evidence="2 9">Belongs to the GSP I family.</text>
</comment>
<keyword evidence="7" id="KW-1133">Transmembrane helix</keyword>
<dbReference type="Pfam" id="PF02501">
    <property type="entry name" value="T2SSI"/>
    <property type="match status" value="1"/>
</dbReference>
<dbReference type="EMBL" id="CP022187">
    <property type="protein sequence ID" value="AWI74048.1"/>
    <property type="molecule type" value="Genomic_DNA"/>
</dbReference>
<dbReference type="InterPro" id="IPR003413">
    <property type="entry name" value="T2SS_GspI_C"/>
</dbReference>
<keyword evidence="12" id="KW-1185">Reference proteome</keyword>
<dbReference type="GO" id="GO:0015628">
    <property type="term" value="P:protein secretion by the type II secretion system"/>
    <property type="evidence" value="ECO:0007669"/>
    <property type="project" value="UniProtKB-UniRule"/>
</dbReference>
<evidence type="ECO:0000256" key="4">
    <source>
        <dbReference type="ARBA" id="ARBA00022481"/>
    </source>
</evidence>
<feature type="domain" description="Type II secretion system protein GspI C-terminal" evidence="10">
    <location>
        <begin position="48"/>
        <end position="124"/>
    </location>
</feature>
<dbReference type="NCBIfam" id="TIGR01707">
    <property type="entry name" value="gspI"/>
    <property type="match status" value="1"/>
</dbReference>